<dbReference type="PRINTS" id="PR00359">
    <property type="entry name" value="BP450"/>
</dbReference>
<comment type="caution">
    <text evidence="3">The sequence shown here is derived from an EMBL/GenBank/DDBJ whole genome shotgun (WGS) entry which is preliminary data.</text>
</comment>
<dbReference type="InterPro" id="IPR017972">
    <property type="entry name" value="Cyt_P450_CS"/>
</dbReference>
<dbReference type="InterPro" id="IPR001128">
    <property type="entry name" value="Cyt_P450"/>
</dbReference>
<organism evidence="3 4">
    <name type="scientific">Nonomuraea mangrovi</name>
    <dbReference type="NCBI Taxonomy" id="2316207"/>
    <lineage>
        <taxon>Bacteria</taxon>
        <taxon>Bacillati</taxon>
        <taxon>Actinomycetota</taxon>
        <taxon>Actinomycetes</taxon>
        <taxon>Streptosporangiales</taxon>
        <taxon>Streptosporangiaceae</taxon>
        <taxon>Nonomuraea</taxon>
    </lineage>
</organism>
<comment type="similarity">
    <text evidence="1 2">Belongs to the cytochrome P450 family.</text>
</comment>
<keyword evidence="2" id="KW-0408">Iron</keyword>
<dbReference type="EMBL" id="JBHUFV010000036">
    <property type="protein sequence ID" value="MFD1934729.1"/>
    <property type="molecule type" value="Genomic_DNA"/>
</dbReference>
<reference evidence="4" key="1">
    <citation type="journal article" date="2019" name="Int. J. Syst. Evol. Microbiol.">
        <title>The Global Catalogue of Microorganisms (GCM) 10K type strain sequencing project: providing services to taxonomists for standard genome sequencing and annotation.</title>
        <authorList>
            <consortium name="The Broad Institute Genomics Platform"/>
            <consortium name="The Broad Institute Genome Sequencing Center for Infectious Disease"/>
            <person name="Wu L."/>
            <person name="Ma J."/>
        </authorList>
    </citation>
    <scope>NUCLEOTIDE SEQUENCE [LARGE SCALE GENOMIC DNA]</scope>
    <source>
        <strain evidence="4">ICMP 6774ER</strain>
    </source>
</reference>
<dbReference type="PANTHER" id="PTHR46696:SF6">
    <property type="entry name" value="P450, PUTATIVE (EUROFUNG)-RELATED"/>
    <property type="match status" value="1"/>
</dbReference>
<dbReference type="RefSeq" id="WP_379574823.1">
    <property type="nucleotide sequence ID" value="NZ_JBHUFV010000036.1"/>
</dbReference>
<dbReference type="PRINTS" id="PR00385">
    <property type="entry name" value="P450"/>
</dbReference>
<evidence type="ECO:0000313" key="3">
    <source>
        <dbReference type="EMBL" id="MFD1934729.1"/>
    </source>
</evidence>
<accession>A0ABW4T0K9</accession>
<proteinExistence type="inferred from homology"/>
<evidence type="ECO:0000256" key="2">
    <source>
        <dbReference type="RuleBase" id="RU000461"/>
    </source>
</evidence>
<dbReference type="InterPro" id="IPR002397">
    <property type="entry name" value="Cyt_P450_B"/>
</dbReference>
<dbReference type="PROSITE" id="PS00086">
    <property type="entry name" value="CYTOCHROME_P450"/>
    <property type="match status" value="1"/>
</dbReference>
<keyword evidence="2" id="KW-0349">Heme</keyword>
<dbReference type="Gene3D" id="1.10.630.10">
    <property type="entry name" value="Cytochrome P450"/>
    <property type="match status" value="1"/>
</dbReference>
<dbReference type="PANTHER" id="PTHR46696">
    <property type="entry name" value="P450, PUTATIVE (EUROFUNG)-RELATED"/>
    <property type="match status" value="1"/>
</dbReference>
<keyword evidence="2" id="KW-0479">Metal-binding</keyword>
<dbReference type="SUPFAM" id="SSF48264">
    <property type="entry name" value="Cytochrome P450"/>
    <property type="match status" value="1"/>
</dbReference>
<name>A0ABW4T0K9_9ACTN</name>
<evidence type="ECO:0000313" key="4">
    <source>
        <dbReference type="Proteomes" id="UP001597368"/>
    </source>
</evidence>
<protein>
    <submittedName>
        <fullName evidence="3">Cytochrome P450</fullName>
    </submittedName>
</protein>
<dbReference type="Proteomes" id="UP001597368">
    <property type="component" value="Unassembled WGS sequence"/>
</dbReference>
<keyword evidence="2" id="KW-0503">Monooxygenase</keyword>
<sequence length="424" mass="47564">MTVDDRFNEQGFEDGLRDRSLGARSEVITGPVLDWATDFSHAEPEWAADPYPIQDDLRQRCPIAHTERFGGGWLPTRYEDVAAIAYDTERFSSRSIIVSNVRPPRELAPVGAVPPISSDPPFHHDARKLLLPVFTKTAVATRERATRAFCHSLIDALEGQDVVDAARDYAQHIPMRVIADMLGFPPEDGPQFREFVENALEGVDLPPEERVTRVEKLFTYLLAQIRDHVDHPRDDLTTYLINAELYGRKLEPSHVAGTMSLLLIAGIDTTWSAIGASLWHLARTPSDRERLVAEPGLLPTAMEELLRAYAPVTMARLVRDDMHWRGVDMKADDWILLSFPAANRDPAQFDLADEVVIDREVNRHAAFGLGIHRCVGSHLARMELRVALEVWLERVPAFSLEDPAAVTWSTGQVRGPRTLPLRVG</sequence>
<keyword evidence="4" id="KW-1185">Reference proteome</keyword>
<keyword evidence="2" id="KW-0560">Oxidoreductase</keyword>
<evidence type="ECO:0000256" key="1">
    <source>
        <dbReference type="ARBA" id="ARBA00010617"/>
    </source>
</evidence>
<dbReference type="Pfam" id="PF00067">
    <property type="entry name" value="p450"/>
    <property type="match status" value="1"/>
</dbReference>
<dbReference type="InterPro" id="IPR036396">
    <property type="entry name" value="Cyt_P450_sf"/>
</dbReference>
<gene>
    <name evidence="3" type="ORF">ACFSKW_24965</name>
</gene>